<dbReference type="CDD" id="cd00534">
    <property type="entry name" value="DHNA_DHNTPE"/>
    <property type="match status" value="1"/>
</dbReference>
<dbReference type="EMBL" id="FUWV01000007">
    <property type="protein sequence ID" value="SJZ66605.1"/>
    <property type="molecule type" value="Genomic_DNA"/>
</dbReference>
<dbReference type="RefSeq" id="WP_087678772.1">
    <property type="nucleotide sequence ID" value="NZ_FUWV01000007.1"/>
</dbReference>
<dbReference type="InterPro" id="IPR006157">
    <property type="entry name" value="FolB_dom"/>
</dbReference>
<dbReference type="SMART" id="SM00905">
    <property type="entry name" value="FolB"/>
    <property type="match status" value="1"/>
</dbReference>
<feature type="domain" description="Dihydroneopterin aldolase/epimerase" evidence="7">
    <location>
        <begin position="4"/>
        <end position="117"/>
    </location>
</feature>
<dbReference type="FunFam" id="3.30.1130.10:FF:000003">
    <property type="entry name" value="7,8-dihydroneopterin aldolase"/>
    <property type="match status" value="1"/>
</dbReference>
<comment type="function">
    <text evidence="6">Catalyzes the conversion of 7,8-dihydroneopterin to 6-hydroxymethyl-7,8-dihydropterin.</text>
</comment>
<dbReference type="UniPathway" id="UPA00077">
    <property type="reaction ID" value="UER00154"/>
</dbReference>
<evidence type="ECO:0000256" key="1">
    <source>
        <dbReference type="ARBA" id="ARBA00001353"/>
    </source>
</evidence>
<dbReference type="NCBIfam" id="TIGR00526">
    <property type="entry name" value="folB_dom"/>
    <property type="match status" value="1"/>
</dbReference>
<dbReference type="OrthoDB" id="9808041at2"/>
<dbReference type="GO" id="GO:0046654">
    <property type="term" value="P:tetrahydrofolate biosynthetic process"/>
    <property type="evidence" value="ECO:0007669"/>
    <property type="project" value="UniProtKB-UniRule"/>
</dbReference>
<evidence type="ECO:0000256" key="5">
    <source>
        <dbReference type="ARBA" id="ARBA00023239"/>
    </source>
</evidence>
<dbReference type="AlphaFoldDB" id="A0A1T4MIB3"/>
<evidence type="ECO:0000256" key="2">
    <source>
        <dbReference type="ARBA" id="ARBA00005013"/>
    </source>
</evidence>
<name>A0A1T4MIB3_9FIRM</name>
<evidence type="ECO:0000313" key="9">
    <source>
        <dbReference type="Proteomes" id="UP000196365"/>
    </source>
</evidence>
<gene>
    <name evidence="8" type="ORF">SAMN02745973_01342</name>
</gene>
<comment type="pathway">
    <text evidence="2 6">Cofactor biosynthesis; tetrahydrofolate biosynthesis; 2-amino-4-hydroxy-6-hydroxymethyl-7,8-dihydropteridine diphosphate from 7,8-dihydroneopterin triphosphate: step 3/4.</text>
</comment>
<dbReference type="Proteomes" id="UP000196365">
    <property type="component" value="Unassembled WGS sequence"/>
</dbReference>
<dbReference type="InterPro" id="IPR006156">
    <property type="entry name" value="Dihydroneopterin_aldolase"/>
</dbReference>
<evidence type="ECO:0000256" key="3">
    <source>
        <dbReference type="ARBA" id="ARBA00005708"/>
    </source>
</evidence>
<sequence length="121" mass="14095">MDKIIMKNLSFYGYHGVLKEESILGQKFFIDIEIFLNLKEAGESDEVTDTINYAKVYKIVKDSVENKKFHLIEALAENIAQRILKNFQIAHEIVVQVKKPEAPVNGIYDYFAIEIRRTRDE</sequence>
<dbReference type="GO" id="GO:0005737">
    <property type="term" value="C:cytoplasm"/>
    <property type="evidence" value="ECO:0007669"/>
    <property type="project" value="TreeGrafter"/>
</dbReference>
<evidence type="ECO:0000313" key="8">
    <source>
        <dbReference type="EMBL" id="SJZ66605.1"/>
    </source>
</evidence>
<dbReference type="SUPFAM" id="SSF55620">
    <property type="entry name" value="Tetrahydrobiopterin biosynthesis enzymes-like"/>
    <property type="match status" value="1"/>
</dbReference>
<evidence type="ECO:0000256" key="6">
    <source>
        <dbReference type="RuleBase" id="RU362079"/>
    </source>
</evidence>
<dbReference type="PANTHER" id="PTHR42844:SF1">
    <property type="entry name" value="DIHYDRONEOPTERIN ALDOLASE 1-RELATED"/>
    <property type="match status" value="1"/>
</dbReference>
<dbReference type="GO" id="GO:0004150">
    <property type="term" value="F:dihydroneopterin aldolase activity"/>
    <property type="evidence" value="ECO:0007669"/>
    <property type="project" value="UniProtKB-UniRule"/>
</dbReference>
<dbReference type="NCBIfam" id="TIGR00525">
    <property type="entry name" value="folB"/>
    <property type="match status" value="1"/>
</dbReference>
<comment type="similarity">
    <text evidence="3 6">Belongs to the DHNA family.</text>
</comment>
<keyword evidence="4 6" id="KW-0289">Folate biosynthesis</keyword>
<comment type="catalytic activity">
    <reaction evidence="1 6">
        <text>7,8-dihydroneopterin = 6-hydroxymethyl-7,8-dihydropterin + glycolaldehyde</text>
        <dbReference type="Rhea" id="RHEA:10540"/>
        <dbReference type="ChEBI" id="CHEBI:17001"/>
        <dbReference type="ChEBI" id="CHEBI:17071"/>
        <dbReference type="ChEBI" id="CHEBI:44841"/>
        <dbReference type="EC" id="4.1.2.25"/>
    </reaction>
</comment>
<dbReference type="Gene3D" id="3.30.1130.10">
    <property type="match status" value="1"/>
</dbReference>
<accession>A0A1T4MIB3</accession>
<reference evidence="8 9" key="1">
    <citation type="submission" date="2017-02" db="EMBL/GenBank/DDBJ databases">
        <authorList>
            <person name="Peterson S.W."/>
        </authorList>
    </citation>
    <scope>NUCLEOTIDE SEQUENCE [LARGE SCALE GENOMIC DNA]</scope>
    <source>
        <strain evidence="8 9">DSM 15102</strain>
    </source>
</reference>
<dbReference type="EC" id="4.1.2.25" evidence="6"/>
<organism evidence="8 9">
    <name type="scientific">Garciella nitratireducens DSM 15102</name>
    <dbReference type="NCBI Taxonomy" id="1121911"/>
    <lineage>
        <taxon>Bacteria</taxon>
        <taxon>Bacillati</taxon>
        <taxon>Bacillota</taxon>
        <taxon>Clostridia</taxon>
        <taxon>Eubacteriales</taxon>
        <taxon>Eubacteriaceae</taxon>
        <taxon>Garciella</taxon>
    </lineage>
</organism>
<keyword evidence="5 6" id="KW-0456">Lyase</keyword>
<dbReference type="Pfam" id="PF02152">
    <property type="entry name" value="FolB"/>
    <property type="match status" value="1"/>
</dbReference>
<evidence type="ECO:0000259" key="7">
    <source>
        <dbReference type="SMART" id="SM00905"/>
    </source>
</evidence>
<dbReference type="InterPro" id="IPR043133">
    <property type="entry name" value="GTP-CH-I_C/QueF"/>
</dbReference>
<dbReference type="GO" id="GO:0046656">
    <property type="term" value="P:folic acid biosynthetic process"/>
    <property type="evidence" value="ECO:0007669"/>
    <property type="project" value="UniProtKB-UniRule"/>
</dbReference>
<keyword evidence="9" id="KW-1185">Reference proteome</keyword>
<evidence type="ECO:0000256" key="4">
    <source>
        <dbReference type="ARBA" id="ARBA00022909"/>
    </source>
</evidence>
<dbReference type="PANTHER" id="PTHR42844">
    <property type="entry name" value="DIHYDRONEOPTERIN ALDOLASE 1-RELATED"/>
    <property type="match status" value="1"/>
</dbReference>
<protein>
    <recommendedName>
        <fullName evidence="6">7,8-dihydroneopterin aldolase</fullName>
        <ecNumber evidence="6">4.1.2.25</ecNumber>
    </recommendedName>
</protein>
<proteinExistence type="inferred from homology"/>